<dbReference type="RefSeq" id="XP_045260150.1">
    <property type="nucleotide sequence ID" value="XM_045410195.1"/>
</dbReference>
<reference evidence="3" key="1">
    <citation type="journal article" date="2020" name="Phytopathology">
        <title>Genome sequence and comparative analysis of Colletotrichum gloeosporioides isolated from Liriodendron leaves.</title>
        <authorList>
            <person name="Fu F.F."/>
            <person name="Hao Z."/>
            <person name="Wang P."/>
            <person name="Lu Y."/>
            <person name="Xue L.J."/>
            <person name="Wei G."/>
            <person name="Tian Y."/>
            <person name="Baishi H."/>
            <person name="Xu H."/>
            <person name="Shi J."/>
            <person name="Cheng T."/>
            <person name="Wang G."/>
            <person name="Yi Y."/>
            <person name="Chen J."/>
        </authorList>
    </citation>
    <scope>NUCLEOTIDE SEQUENCE</scope>
    <source>
        <strain evidence="3">Lc1</strain>
    </source>
</reference>
<evidence type="ECO:0000256" key="1">
    <source>
        <dbReference type="SAM" id="MobiDB-lite"/>
    </source>
</evidence>
<proteinExistence type="predicted"/>
<feature type="region of interest" description="Disordered" evidence="1">
    <location>
        <begin position="158"/>
        <end position="183"/>
    </location>
</feature>
<dbReference type="PANTHER" id="PTHR35391:SF7">
    <property type="entry name" value="C2H2-TYPE DOMAIN-CONTAINING PROTEIN"/>
    <property type="match status" value="1"/>
</dbReference>
<dbReference type="AlphaFoldDB" id="A0A8H4FGK1"/>
<dbReference type="Proteomes" id="UP000613401">
    <property type="component" value="Unassembled WGS sequence"/>
</dbReference>
<organism evidence="3 4">
    <name type="scientific">Colletotrichum gloeosporioides</name>
    <name type="common">Anthracnose fungus</name>
    <name type="synonym">Glomerella cingulata</name>
    <dbReference type="NCBI Taxonomy" id="474922"/>
    <lineage>
        <taxon>Eukaryota</taxon>
        <taxon>Fungi</taxon>
        <taxon>Dikarya</taxon>
        <taxon>Ascomycota</taxon>
        <taxon>Pezizomycotina</taxon>
        <taxon>Sordariomycetes</taxon>
        <taxon>Hypocreomycetidae</taxon>
        <taxon>Glomerellales</taxon>
        <taxon>Glomerellaceae</taxon>
        <taxon>Colletotrichum</taxon>
        <taxon>Colletotrichum gloeosporioides species complex</taxon>
    </lineage>
</organism>
<comment type="caution">
    <text evidence="3">The sequence shown here is derived from an EMBL/GenBank/DDBJ whole genome shotgun (WGS) entry which is preliminary data.</text>
</comment>
<accession>A0A8H4FGK1</accession>
<dbReference type="PANTHER" id="PTHR35391">
    <property type="entry name" value="C2H2-TYPE DOMAIN-CONTAINING PROTEIN-RELATED"/>
    <property type="match status" value="1"/>
</dbReference>
<sequence>MVLDGTKILAWLEKQTLEEQKLDKQETLDRIQEWLTQDDDAAETRSLLSRLCEECIRVTKCAFRNMNKDKRLPSVVYRRLERSGCSFILWADGHGVVDGRLDEACQKSRMLQRILLKLLTDIGKTLSNKLAPLLTENKDDAHEQTKSLKDLLVEAKGELQRNDDESESDESESGTSSASESTDWEEIADDMWIEVECLLDLESLIESPFMTFQRTKSIDPSAENSQPGIGCQYYSDHIRYRFPDAELELVDRLGRASWNRFLRVQESKKTTENDIKTEDGGTLPPQTEKGTHFHDSGLGTSLATRSAYAETAMSYKQKNQNSTSVKIPPMPTNAGNAFECSICGRQVKFPNNSAWKRHVFSDLRPWICHSTSCLYGIEPFQSREDWIQHLTLEHGFADQESSTQCPLCLEFTGGKKNENLNHISSHLEEISLSVLPSAYVGSECESESDSSGAIPTSIRAAGPSTAEASEGNALAASAYWSQYRPYLPSWYQTPYLVVNTSKTCLPLA</sequence>
<reference evidence="3" key="2">
    <citation type="submission" date="2020-03" db="EMBL/GenBank/DDBJ databases">
        <authorList>
            <person name="Fu F.-F."/>
            <person name="Chen J."/>
        </authorList>
    </citation>
    <scope>NUCLEOTIDE SEQUENCE</scope>
    <source>
        <strain evidence="3">Lc1</strain>
    </source>
</reference>
<evidence type="ECO:0000259" key="2">
    <source>
        <dbReference type="Pfam" id="PF26082"/>
    </source>
</evidence>
<protein>
    <recommendedName>
        <fullName evidence="2">Oxidoreductase acuF-like C2H2 type zinc-finger domain-containing protein</fullName>
    </recommendedName>
</protein>
<keyword evidence="4" id="KW-1185">Reference proteome</keyword>
<dbReference type="InterPro" id="IPR058925">
    <property type="entry name" value="zf-C2H2_AcuF"/>
</dbReference>
<name>A0A8H4FGK1_COLGL</name>
<gene>
    <name evidence="3" type="ORF">GCG54_00010268</name>
</gene>
<feature type="region of interest" description="Disordered" evidence="1">
    <location>
        <begin position="268"/>
        <end position="296"/>
    </location>
</feature>
<dbReference type="GeneID" id="69017397"/>
<feature type="compositionally biased region" description="Basic and acidic residues" evidence="1">
    <location>
        <begin position="268"/>
        <end position="279"/>
    </location>
</feature>
<evidence type="ECO:0000313" key="4">
    <source>
        <dbReference type="Proteomes" id="UP000613401"/>
    </source>
</evidence>
<dbReference type="EMBL" id="WVTB01000071">
    <property type="protein sequence ID" value="KAF3800991.1"/>
    <property type="molecule type" value="Genomic_DNA"/>
</dbReference>
<evidence type="ECO:0000313" key="3">
    <source>
        <dbReference type="EMBL" id="KAF3800991.1"/>
    </source>
</evidence>
<feature type="domain" description="Oxidoreductase acuF-like C2H2 type zinc-finger" evidence="2">
    <location>
        <begin position="336"/>
        <end position="363"/>
    </location>
</feature>
<dbReference type="Pfam" id="PF26082">
    <property type="entry name" value="zf-C2H2_AcuF"/>
    <property type="match status" value="1"/>
</dbReference>